<evidence type="ECO:0000313" key="3">
    <source>
        <dbReference type="Proteomes" id="UP000464620"/>
    </source>
</evidence>
<keyword evidence="1" id="KW-0812">Transmembrane</keyword>
<keyword evidence="1" id="KW-0472">Membrane</keyword>
<dbReference type="Proteomes" id="UP000464620">
    <property type="component" value="Chromosome B09"/>
</dbReference>
<protein>
    <submittedName>
        <fullName evidence="2">Uncharacterized protein</fullName>
    </submittedName>
</protein>
<organism evidence="2 3">
    <name type="scientific">Arachis hypogaea</name>
    <name type="common">Peanut</name>
    <dbReference type="NCBI Taxonomy" id="3818"/>
    <lineage>
        <taxon>Eukaryota</taxon>
        <taxon>Viridiplantae</taxon>
        <taxon>Streptophyta</taxon>
        <taxon>Embryophyta</taxon>
        <taxon>Tracheophyta</taxon>
        <taxon>Spermatophyta</taxon>
        <taxon>Magnoliopsida</taxon>
        <taxon>eudicotyledons</taxon>
        <taxon>Gunneridae</taxon>
        <taxon>Pentapetalae</taxon>
        <taxon>rosids</taxon>
        <taxon>fabids</taxon>
        <taxon>Fabales</taxon>
        <taxon>Fabaceae</taxon>
        <taxon>Papilionoideae</taxon>
        <taxon>50 kb inversion clade</taxon>
        <taxon>dalbergioids sensu lato</taxon>
        <taxon>Dalbergieae</taxon>
        <taxon>Pterocarpus clade</taxon>
        <taxon>Arachis</taxon>
    </lineage>
</organism>
<sequence length="85" mass="9252">MSRGRVIQADASFGVSLYHVGASSTLPRHLCSFQFARPRHPCGRVIAISSLPRGRVIHAAASLLAGHLLNFLCSFHFFASFLSNL</sequence>
<gene>
    <name evidence="2" type="ORF">DS421_19g667220</name>
</gene>
<reference evidence="2 3" key="1">
    <citation type="submission" date="2020-01" db="EMBL/GenBank/DDBJ databases">
        <title>Genome sequence of Arachis hypogaea, cultivar Shitouqi.</title>
        <authorList>
            <person name="Zhuang W."/>
            <person name="Chen H."/>
            <person name="Varshney R."/>
            <person name="Wang D."/>
            <person name="Ming R."/>
        </authorList>
    </citation>
    <scope>NUCLEOTIDE SEQUENCE [LARGE SCALE GENOMIC DNA]</scope>
    <source>
        <tissue evidence="2">Young leaf</tissue>
    </source>
</reference>
<dbReference type="EMBL" id="CP031001">
    <property type="protein sequence ID" value="QHN79104.1"/>
    <property type="molecule type" value="Genomic_DNA"/>
</dbReference>
<evidence type="ECO:0000256" key="1">
    <source>
        <dbReference type="SAM" id="Phobius"/>
    </source>
</evidence>
<name>A0A6B9VEK2_ARAHY</name>
<feature type="transmembrane region" description="Helical" evidence="1">
    <location>
        <begin position="56"/>
        <end position="79"/>
    </location>
</feature>
<evidence type="ECO:0000313" key="2">
    <source>
        <dbReference type="EMBL" id="QHN79104.1"/>
    </source>
</evidence>
<keyword evidence="1" id="KW-1133">Transmembrane helix</keyword>
<accession>A0A6B9VEK2</accession>
<proteinExistence type="predicted"/>
<dbReference type="AlphaFoldDB" id="A0A6B9VEK2"/>